<dbReference type="Proteomes" id="UP001189180">
    <property type="component" value="Unassembled WGS sequence"/>
</dbReference>
<dbReference type="AlphaFoldDB" id="A0ABC9HH50"/>
<organism evidence="1 2">
    <name type="scientific">Fasciola hepatica</name>
    <name type="common">Liver fluke</name>
    <dbReference type="NCBI Taxonomy" id="6192"/>
    <lineage>
        <taxon>Eukaryota</taxon>
        <taxon>Metazoa</taxon>
        <taxon>Spiralia</taxon>
        <taxon>Lophotrochozoa</taxon>
        <taxon>Platyhelminthes</taxon>
        <taxon>Trematoda</taxon>
        <taxon>Digenea</taxon>
        <taxon>Plagiorchiida</taxon>
        <taxon>Echinostomata</taxon>
        <taxon>Echinostomatoidea</taxon>
        <taxon>Fasciolidae</taxon>
        <taxon>Fasciola</taxon>
    </lineage>
</organism>
<comment type="caution">
    <text evidence="1">The sequence shown here is derived from an EMBL/GenBank/DDBJ whole genome shotgun (WGS) entry which is preliminary data.</text>
</comment>
<evidence type="ECO:0000313" key="1">
    <source>
        <dbReference type="EMBL" id="CAM0512777.1"/>
    </source>
</evidence>
<evidence type="ECO:0000313" key="2">
    <source>
        <dbReference type="Proteomes" id="UP001189180"/>
    </source>
</evidence>
<sequence>MYNLQTESYVEPNLRSNIVWPIDYLNIMDSHRHNVLPSLKLKRYSVVPEQLLTRGSDENSADFLWKQRAHKSGNHLTVKTLSLLFQSKFRRPSGIYSRVRLSDNNCPELWMSIEHLSSISLGQSSPKVNIKDLNRNFNE</sequence>
<protein>
    <submittedName>
        <fullName evidence="1">Uncharacterized protein</fullName>
    </submittedName>
</protein>
<gene>
    <name evidence="1" type="ORF">FHB240107_LOCUS14599</name>
</gene>
<accession>A0ABC9HH50</accession>
<proteinExistence type="predicted"/>
<dbReference type="EMBL" id="CANUEZ050000258">
    <property type="protein sequence ID" value="CAM0512777.1"/>
    <property type="molecule type" value="Genomic_DNA"/>
</dbReference>
<name>A0ABC9HH50_FASHE</name>
<keyword evidence="2" id="KW-1185">Reference proteome</keyword>
<reference evidence="1 2" key="1">
    <citation type="submission" date="2024-08" db="EMBL/GenBank/DDBJ databases">
        <authorList>
            <person name="Paterson S."/>
        </authorList>
    </citation>
    <scope>NUCLEOTIDE SEQUENCE [LARGE SCALE GENOMIC DNA]</scope>
</reference>